<evidence type="ECO:0000313" key="2">
    <source>
        <dbReference type="EMBL" id="RWQ97505.1"/>
    </source>
</evidence>
<proteinExistence type="predicted"/>
<dbReference type="AlphaFoldDB" id="A0A443I0B5"/>
<protein>
    <submittedName>
        <fullName evidence="2">Uncharacterized protein</fullName>
    </submittedName>
</protein>
<keyword evidence="1" id="KW-0472">Membrane</keyword>
<evidence type="ECO:0000313" key="3">
    <source>
        <dbReference type="Proteomes" id="UP000283841"/>
    </source>
</evidence>
<feature type="transmembrane region" description="Helical" evidence="1">
    <location>
        <begin position="86"/>
        <end position="104"/>
    </location>
</feature>
<reference evidence="2 3" key="1">
    <citation type="journal article" date="2018" name="Front. Microbiol.">
        <title>Genomic and genetic insights into a cosmopolitan fungus, Paecilomyces variotii (Eurotiales).</title>
        <authorList>
            <person name="Urquhart A.S."/>
            <person name="Mondo S.J."/>
            <person name="Makela M.R."/>
            <person name="Hane J.K."/>
            <person name="Wiebenga A."/>
            <person name="He G."/>
            <person name="Mihaltcheva S."/>
            <person name="Pangilinan J."/>
            <person name="Lipzen A."/>
            <person name="Barry K."/>
            <person name="de Vries R.P."/>
            <person name="Grigoriev I.V."/>
            <person name="Idnurm A."/>
        </authorList>
    </citation>
    <scope>NUCLEOTIDE SEQUENCE [LARGE SCALE GENOMIC DNA]</scope>
    <source>
        <strain evidence="2 3">CBS 101075</strain>
    </source>
</reference>
<evidence type="ECO:0000256" key="1">
    <source>
        <dbReference type="SAM" id="Phobius"/>
    </source>
</evidence>
<organism evidence="2 3">
    <name type="scientific">Byssochlamys spectabilis</name>
    <name type="common">Paecilomyces variotii</name>
    <dbReference type="NCBI Taxonomy" id="264951"/>
    <lineage>
        <taxon>Eukaryota</taxon>
        <taxon>Fungi</taxon>
        <taxon>Dikarya</taxon>
        <taxon>Ascomycota</taxon>
        <taxon>Pezizomycotina</taxon>
        <taxon>Eurotiomycetes</taxon>
        <taxon>Eurotiomycetidae</taxon>
        <taxon>Eurotiales</taxon>
        <taxon>Thermoascaceae</taxon>
        <taxon>Paecilomyces</taxon>
    </lineage>
</organism>
<dbReference type="RefSeq" id="XP_028487150.1">
    <property type="nucleotide sequence ID" value="XM_028625402.1"/>
</dbReference>
<gene>
    <name evidence="2" type="ORF">C8Q69DRAFT_138918</name>
</gene>
<dbReference type="EMBL" id="RCNU01000002">
    <property type="protein sequence ID" value="RWQ97505.1"/>
    <property type="molecule type" value="Genomic_DNA"/>
</dbReference>
<dbReference type="GeneID" id="39594679"/>
<name>A0A443I0B5_BYSSP</name>
<keyword evidence="3" id="KW-1185">Reference proteome</keyword>
<comment type="caution">
    <text evidence="2">The sequence shown here is derived from an EMBL/GenBank/DDBJ whole genome shotgun (WGS) entry which is preliminary data.</text>
</comment>
<sequence>MRMHEYELRKLRLMISTCVCFWDRASFFFLAPVFESNQNFQTIYLRRYPVYIVYVSPTFSCGALYLPISRADPDRWVVKDTEKTEFVRCVSVYFLSHLMFYLLVKNMREQKANTKGMFFSLSPGTTHTLKKKTGRLPNSTRASFSFFVSSFLARFPSFIPSKSSCVEIKSRPSPIDFVFPRALRTLSVD</sequence>
<feature type="transmembrane region" description="Helical" evidence="1">
    <location>
        <begin position="48"/>
        <end position="66"/>
    </location>
</feature>
<keyword evidence="1" id="KW-1133">Transmembrane helix</keyword>
<dbReference type="Proteomes" id="UP000283841">
    <property type="component" value="Unassembled WGS sequence"/>
</dbReference>
<keyword evidence="1" id="KW-0812">Transmembrane</keyword>
<accession>A0A443I0B5</accession>
<dbReference type="VEuPathDB" id="FungiDB:C8Q69DRAFT_138918"/>